<reference evidence="2 3" key="1">
    <citation type="submission" date="2020-08" db="EMBL/GenBank/DDBJ databases">
        <authorList>
            <person name="Newling K."/>
            <person name="Davey J."/>
            <person name="Forrester S."/>
        </authorList>
    </citation>
    <scope>NUCLEOTIDE SEQUENCE [LARGE SCALE GENOMIC DNA]</scope>
    <source>
        <strain evidence="3">Crithidia deanei Carvalho (ATCC PRA-265)</strain>
    </source>
</reference>
<keyword evidence="1" id="KW-0732">Signal</keyword>
<evidence type="ECO:0000313" key="2">
    <source>
        <dbReference type="EMBL" id="CAD2221316.1"/>
    </source>
</evidence>
<feature type="signal peptide" evidence="1">
    <location>
        <begin position="1"/>
        <end position="17"/>
    </location>
</feature>
<keyword evidence="3" id="KW-1185">Reference proteome</keyword>
<sequence>MFSTVLCLLLLVSCATSGYTEDSPVIALYRRFADTGDNLLTIMEPDDMGDLIRAAKAHNEQLIFAATHPNSASANTSHHEANTLKDLSQFDSAKHPFCIPLYNNETKSYFIVKASVGNVPALPPTKTNVVVSAVLLFWLFLVAVEIA</sequence>
<feature type="chain" id="PRO_5028984521" evidence="1">
    <location>
        <begin position="18"/>
        <end position="147"/>
    </location>
</feature>
<evidence type="ECO:0000256" key="1">
    <source>
        <dbReference type="SAM" id="SignalP"/>
    </source>
</evidence>
<dbReference type="AlphaFoldDB" id="A0A7G2CN99"/>
<dbReference type="Proteomes" id="UP000515908">
    <property type="component" value="Chromosome 20"/>
</dbReference>
<evidence type="ECO:0000313" key="3">
    <source>
        <dbReference type="Proteomes" id="UP000515908"/>
    </source>
</evidence>
<gene>
    <name evidence="2" type="ORF">ADEAN_000884800</name>
</gene>
<name>A0A7G2CN99_9TRYP</name>
<proteinExistence type="predicted"/>
<protein>
    <submittedName>
        <fullName evidence="2">Uncharacterized protein</fullName>
    </submittedName>
</protein>
<dbReference type="EMBL" id="LR877164">
    <property type="protein sequence ID" value="CAD2221316.1"/>
    <property type="molecule type" value="Genomic_DNA"/>
</dbReference>
<dbReference type="VEuPathDB" id="TriTrypDB:ADEAN_000884800"/>
<accession>A0A7G2CN99</accession>
<organism evidence="2 3">
    <name type="scientific">Angomonas deanei</name>
    <dbReference type="NCBI Taxonomy" id="59799"/>
    <lineage>
        <taxon>Eukaryota</taxon>
        <taxon>Discoba</taxon>
        <taxon>Euglenozoa</taxon>
        <taxon>Kinetoplastea</taxon>
        <taxon>Metakinetoplastina</taxon>
        <taxon>Trypanosomatida</taxon>
        <taxon>Trypanosomatidae</taxon>
        <taxon>Strigomonadinae</taxon>
        <taxon>Angomonas</taxon>
    </lineage>
</organism>